<organism evidence="2 3">
    <name type="scientific">Cellulomonas chitinilytica</name>
    <dbReference type="NCBI Taxonomy" id="398759"/>
    <lineage>
        <taxon>Bacteria</taxon>
        <taxon>Bacillati</taxon>
        <taxon>Actinomycetota</taxon>
        <taxon>Actinomycetes</taxon>
        <taxon>Micrococcales</taxon>
        <taxon>Cellulomonadaceae</taxon>
        <taxon>Cellulomonas</taxon>
    </lineage>
</organism>
<dbReference type="InterPro" id="IPR013096">
    <property type="entry name" value="Cupin_2"/>
</dbReference>
<comment type="caution">
    <text evidence="2">The sequence shown here is derived from an EMBL/GenBank/DDBJ whole genome shotgun (WGS) entry which is preliminary data.</text>
</comment>
<name>A0A919P0W6_9CELL</name>
<evidence type="ECO:0000313" key="2">
    <source>
        <dbReference type="EMBL" id="GIG20620.1"/>
    </source>
</evidence>
<keyword evidence="3" id="KW-1185">Reference proteome</keyword>
<gene>
    <name evidence="2" type="ORF">Cch01nite_13440</name>
</gene>
<reference evidence="2" key="1">
    <citation type="submission" date="2021-01" db="EMBL/GenBank/DDBJ databases">
        <title>Whole genome shotgun sequence of Cellulomonas chitinilytica NBRC 110799.</title>
        <authorList>
            <person name="Komaki H."/>
            <person name="Tamura T."/>
        </authorList>
    </citation>
    <scope>NUCLEOTIDE SEQUENCE</scope>
    <source>
        <strain evidence="2">NBRC 110799</strain>
    </source>
</reference>
<sequence length="157" mass="16858">MPGGYRAFDRADASARVAEAELAPPGSEIRLVEWSDPGNPAGERGLIAPVHVHWEDDETWYVLEGALHVLLDDRVVGLDPGGAATAVRGVRHTYWNPSADPCRYLIATTPRVMDLIATLHDGSGRDPADVFRSHASELLGWQLPSPLTVVHPGAAPA</sequence>
<dbReference type="Proteomes" id="UP000632740">
    <property type="component" value="Unassembled WGS sequence"/>
</dbReference>
<dbReference type="RefSeq" id="WP_203750320.1">
    <property type="nucleotide sequence ID" value="NZ_BONK01000004.1"/>
</dbReference>
<evidence type="ECO:0000313" key="3">
    <source>
        <dbReference type="Proteomes" id="UP000632740"/>
    </source>
</evidence>
<evidence type="ECO:0000259" key="1">
    <source>
        <dbReference type="Pfam" id="PF07883"/>
    </source>
</evidence>
<dbReference type="AlphaFoldDB" id="A0A919P0W6"/>
<dbReference type="InterPro" id="IPR011051">
    <property type="entry name" value="RmlC_Cupin_sf"/>
</dbReference>
<accession>A0A919P0W6</accession>
<dbReference type="EMBL" id="BONK01000004">
    <property type="protein sequence ID" value="GIG20620.1"/>
    <property type="molecule type" value="Genomic_DNA"/>
</dbReference>
<dbReference type="SUPFAM" id="SSF51182">
    <property type="entry name" value="RmlC-like cupins"/>
    <property type="match status" value="1"/>
</dbReference>
<feature type="domain" description="Cupin type-2" evidence="1">
    <location>
        <begin position="47"/>
        <end position="106"/>
    </location>
</feature>
<dbReference type="InterPro" id="IPR014710">
    <property type="entry name" value="RmlC-like_jellyroll"/>
</dbReference>
<dbReference type="Gene3D" id="2.60.120.10">
    <property type="entry name" value="Jelly Rolls"/>
    <property type="match status" value="1"/>
</dbReference>
<dbReference type="Pfam" id="PF07883">
    <property type="entry name" value="Cupin_2"/>
    <property type="match status" value="1"/>
</dbReference>
<protein>
    <recommendedName>
        <fullName evidence="1">Cupin type-2 domain-containing protein</fullName>
    </recommendedName>
</protein>
<proteinExistence type="predicted"/>